<dbReference type="PROSITE" id="PS51352">
    <property type="entry name" value="THIOREDOXIN_2"/>
    <property type="match status" value="1"/>
</dbReference>
<evidence type="ECO:0000259" key="6">
    <source>
        <dbReference type="PROSITE" id="PS51352"/>
    </source>
</evidence>
<keyword evidence="3" id="KW-0735">Signal-anchor</keyword>
<dbReference type="InterPro" id="IPR013766">
    <property type="entry name" value="Thioredoxin_domain"/>
</dbReference>
<dbReference type="Pfam" id="PF08534">
    <property type="entry name" value="Redoxin"/>
    <property type="match status" value="1"/>
</dbReference>
<dbReference type="InterPro" id="IPR017937">
    <property type="entry name" value="Thioredoxin_CS"/>
</dbReference>
<proteinExistence type="predicted"/>
<evidence type="ECO:0000313" key="8">
    <source>
        <dbReference type="Proteomes" id="UP001056035"/>
    </source>
</evidence>
<dbReference type="RefSeq" id="WP_254573304.1">
    <property type="nucleotide sequence ID" value="NZ_CP098502.1"/>
</dbReference>
<feature type="domain" description="Thioredoxin" evidence="6">
    <location>
        <begin position="40"/>
        <end position="182"/>
    </location>
</feature>
<sequence>MKRSAVPSVALVVAAALVALLVYGVAVKGTDTTLDDAVAKGRLPQLPGATLAMPNIDGSGKTSVASFRGKIVVVNIWGSWCEPCAAEAPLLEREQAKLAADHAGTFLGVTKNDIPHESMAFAKKYGYTFPSVRDLDSKLYRKLGSTGVPETFVLDAKGRVVALRRGQIDEKFLQNAIAQARASST</sequence>
<dbReference type="PANTHER" id="PTHR42852:SF6">
    <property type="entry name" value="THIOL:DISULFIDE INTERCHANGE PROTEIN DSBE"/>
    <property type="match status" value="1"/>
</dbReference>
<protein>
    <submittedName>
        <fullName evidence="7">TlpA family protein disulfide reductase</fullName>
    </submittedName>
</protein>
<keyword evidence="8" id="KW-1185">Reference proteome</keyword>
<evidence type="ECO:0000256" key="5">
    <source>
        <dbReference type="ARBA" id="ARBA00023284"/>
    </source>
</evidence>
<reference evidence="7 8" key="1">
    <citation type="submission" date="2022-06" db="EMBL/GenBank/DDBJ databases">
        <title>Paraconexibacter antarcticus.</title>
        <authorList>
            <person name="Kim C.S."/>
        </authorList>
    </citation>
    <scope>NUCLEOTIDE SEQUENCE [LARGE SCALE GENOMIC DNA]</scope>
    <source>
        <strain evidence="7 8">02-257</strain>
    </source>
</reference>
<keyword evidence="5" id="KW-0676">Redox-active center</keyword>
<evidence type="ECO:0000256" key="1">
    <source>
        <dbReference type="ARBA" id="ARBA00004196"/>
    </source>
</evidence>
<evidence type="ECO:0000256" key="3">
    <source>
        <dbReference type="ARBA" id="ARBA00022968"/>
    </source>
</evidence>
<comment type="subcellular location">
    <subcellularLocation>
        <location evidence="1">Cell envelope</location>
    </subcellularLocation>
</comment>
<name>A0ABY5DX78_9ACTN</name>
<evidence type="ECO:0000313" key="7">
    <source>
        <dbReference type="EMBL" id="UTI66636.1"/>
    </source>
</evidence>
<gene>
    <name evidence="7" type="ORF">NBH00_10580</name>
</gene>
<keyword evidence="3" id="KW-0812">Transmembrane</keyword>
<dbReference type="Proteomes" id="UP001056035">
    <property type="component" value="Chromosome"/>
</dbReference>
<dbReference type="SUPFAM" id="SSF52833">
    <property type="entry name" value="Thioredoxin-like"/>
    <property type="match status" value="1"/>
</dbReference>
<evidence type="ECO:0000256" key="4">
    <source>
        <dbReference type="ARBA" id="ARBA00023157"/>
    </source>
</evidence>
<accession>A0ABY5DX78</accession>
<organism evidence="7 8">
    <name type="scientific">Paraconexibacter antarcticus</name>
    <dbReference type="NCBI Taxonomy" id="2949664"/>
    <lineage>
        <taxon>Bacteria</taxon>
        <taxon>Bacillati</taxon>
        <taxon>Actinomycetota</taxon>
        <taxon>Thermoleophilia</taxon>
        <taxon>Solirubrobacterales</taxon>
        <taxon>Paraconexibacteraceae</taxon>
        <taxon>Paraconexibacter</taxon>
    </lineage>
</organism>
<dbReference type="InterPro" id="IPR013740">
    <property type="entry name" value="Redoxin"/>
</dbReference>
<evidence type="ECO:0000256" key="2">
    <source>
        <dbReference type="ARBA" id="ARBA00022748"/>
    </source>
</evidence>
<dbReference type="EMBL" id="CP098502">
    <property type="protein sequence ID" value="UTI66636.1"/>
    <property type="molecule type" value="Genomic_DNA"/>
</dbReference>
<dbReference type="InterPro" id="IPR050553">
    <property type="entry name" value="Thioredoxin_ResA/DsbE_sf"/>
</dbReference>
<dbReference type="PROSITE" id="PS00194">
    <property type="entry name" value="THIOREDOXIN_1"/>
    <property type="match status" value="1"/>
</dbReference>
<dbReference type="InterPro" id="IPR036249">
    <property type="entry name" value="Thioredoxin-like_sf"/>
</dbReference>
<dbReference type="PANTHER" id="PTHR42852">
    <property type="entry name" value="THIOL:DISULFIDE INTERCHANGE PROTEIN DSBE"/>
    <property type="match status" value="1"/>
</dbReference>
<dbReference type="Gene3D" id="3.40.30.10">
    <property type="entry name" value="Glutaredoxin"/>
    <property type="match status" value="1"/>
</dbReference>
<keyword evidence="4" id="KW-1015">Disulfide bond</keyword>
<dbReference type="CDD" id="cd02966">
    <property type="entry name" value="TlpA_like_family"/>
    <property type="match status" value="1"/>
</dbReference>
<keyword evidence="2" id="KW-0201">Cytochrome c-type biogenesis</keyword>